<evidence type="ECO:0000313" key="1">
    <source>
        <dbReference type="EMBL" id="KAG0725043.1"/>
    </source>
</evidence>
<protein>
    <submittedName>
        <fullName evidence="1">Uncharacterized protein</fullName>
    </submittedName>
</protein>
<name>A0A8J5CLN3_CHIOP</name>
<gene>
    <name evidence="1" type="ORF">GWK47_039374</name>
</gene>
<organism evidence="1 2">
    <name type="scientific">Chionoecetes opilio</name>
    <name type="common">Atlantic snow crab</name>
    <name type="synonym">Cancer opilio</name>
    <dbReference type="NCBI Taxonomy" id="41210"/>
    <lineage>
        <taxon>Eukaryota</taxon>
        <taxon>Metazoa</taxon>
        <taxon>Ecdysozoa</taxon>
        <taxon>Arthropoda</taxon>
        <taxon>Crustacea</taxon>
        <taxon>Multicrustacea</taxon>
        <taxon>Malacostraca</taxon>
        <taxon>Eumalacostraca</taxon>
        <taxon>Eucarida</taxon>
        <taxon>Decapoda</taxon>
        <taxon>Pleocyemata</taxon>
        <taxon>Brachyura</taxon>
        <taxon>Eubrachyura</taxon>
        <taxon>Majoidea</taxon>
        <taxon>Majidae</taxon>
        <taxon>Chionoecetes</taxon>
    </lineage>
</organism>
<comment type="caution">
    <text evidence="1">The sequence shown here is derived from an EMBL/GenBank/DDBJ whole genome shotgun (WGS) entry which is preliminary data.</text>
</comment>
<dbReference type="Proteomes" id="UP000770661">
    <property type="component" value="Unassembled WGS sequence"/>
</dbReference>
<proteinExistence type="predicted"/>
<dbReference type="AlphaFoldDB" id="A0A8J5CLN3"/>
<dbReference type="EMBL" id="JACEEZ010006097">
    <property type="protein sequence ID" value="KAG0725043.1"/>
    <property type="molecule type" value="Genomic_DNA"/>
</dbReference>
<evidence type="ECO:0000313" key="2">
    <source>
        <dbReference type="Proteomes" id="UP000770661"/>
    </source>
</evidence>
<sequence>MAPGAHTFSTHLSWPYWSSMGDKLSEKAQLSCCTHKGCKYMPWVMGQDRDPCYGSDITVPNIHDLFLTTNPSAYSLKCPSVGFLRSQSYFCNLSYRSGTVSGPT</sequence>
<keyword evidence="2" id="KW-1185">Reference proteome</keyword>
<accession>A0A8J5CLN3</accession>
<reference evidence="1" key="1">
    <citation type="submission" date="2020-07" db="EMBL/GenBank/DDBJ databases">
        <title>The High-quality genome of the commercially important snow crab, Chionoecetes opilio.</title>
        <authorList>
            <person name="Jeong J.-H."/>
            <person name="Ryu S."/>
        </authorList>
    </citation>
    <scope>NUCLEOTIDE SEQUENCE</scope>
    <source>
        <strain evidence="1">MADBK_172401_WGS</strain>
        <tissue evidence="1">Digestive gland</tissue>
    </source>
</reference>